<dbReference type="Gene3D" id="3.40.190.150">
    <property type="entry name" value="Bordetella uptake gene, domain 1"/>
    <property type="match status" value="1"/>
</dbReference>
<dbReference type="Pfam" id="PF03401">
    <property type="entry name" value="TctC"/>
    <property type="match status" value="1"/>
</dbReference>
<dbReference type="RefSeq" id="WP_223986151.1">
    <property type="nucleotide sequence ID" value="NZ_CAJZAG010000003.1"/>
</dbReference>
<dbReference type="PANTHER" id="PTHR42928:SF5">
    <property type="entry name" value="BLR1237 PROTEIN"/>
    <property type="match status" value="1"/>
</dbReference>
<organism evidence="3 4">
    <name type="scientific">Cupriavidus pampae</name>
    <dbReference type="NCBI Taxonomy" id="659251"/>
    <lineage>
        <taxon>Bacteria</taxon>
        <taxon>Pseudomonadati</taxon>
        <taxon>Pseudomonadota</taxon>
        <taxon>Betaproteobacteria</taxon>
        <taxon>Burkholderiales</taxon>
        <taxon>Burkholderiaceae</taxon>
        <taxon>Cupriavidus</taxon>
    </lineage>
</organism>
<evidence type="ECO:0008006" key="5">
    <source>
        <dbReference type="Google" id="ProtNLM"/>
    </source>
</evidence>
<gene>
    <name evidence="3" type="ORF">LMG32289_02023</name>
</gene>
<evidence type="ECO:0000256" key="1">
    <source>
        <dbReference type="ARBA" id="ARBA00006987"/>
    </source>
</evidence>
<accession>A0ABM8WRN7</accession>
<evidence type="ECO:0000313" key="3">
    <source>
        <dbReference type="EMBL" id="CAG9170107.1"/>
    </source>
</evidence>
<keyword evidence="2" id="KW-0732">Signal</keyword>
<dbReference type="InterPro" id="IPR005064">
    <property type="entry name" value="BUG"/>
</dbReference>
<keyword evidence="4" id="KW-1185">Reference proteome</keyword>
<dbReference type="InterPro" id="IPR042100">
    <property type="entry name" value="Bug_dom1"/>
</dbReference>
<feature type="chain" id="PRO_5046608068" description="Tripartite tricarboxylate transporter substrate binding protein" evidence="2">
    <location>
        <begin position="23"/>
        <end position="323"/>
    </location>
</feature>
<dbReference type="CDD" id="cd13578">
    <property type="entry name" value="PBP2_Bug27"/>
    <property type="match status" value="1"/>
</dbReference>
<dbReference type="Gene3D" id="3.40.190.10">
    <property type="entry name" value="Periplasmic binding protein-like II"/>
    <property type="match status" value="1"/>
</dbReference>
<name>A0ABM8WRN7_9BURK</name>
<dbReference type="Proteomes" id="UP000706525">
    <property type="component" value="Unassembled WGS sequence"/>
</dbReference>
<evidence type="ECO:0000256" key="2">
    <source>
        <dbReference type="SAM" id="SignalP"/>
    </source>
</evidence>
<reference evidence="3 4" key="1">
    <citation type="submission" date="2021-08" db="EMBL/GenBank/DDBJ databases">
        <authorList>
            <person name="Peeters C."/>
        </authorList>
    </citation>
    <scope>NUCLEOTIDE SEQUENCE [LARGE SCALE GENOMIC DNA]</scope>
    <source>
        <strain evidence="3 4">LMG 32289</strain>
    </source>
</reference>
<feature type="signal peptide" evidence="2">
    <location>
        <begin position="1"/>
        <end position="22"/>
    </location>
</feature>
<dbReference type="SUPFAM" id="SSF53850">
    <property type="entry name" value="Periplasmic binding protein-like II"/>
    <property type="match status" value="1"/>
</dbReference>
<dbReference type="EMBL" id="CAJZAG010000003">
    <property type="protein sequence ID" value="CAG9170107.1"/>
    <property type="molecule type" value="Genomic_DNA"/>
</dbReference>
<dbReference type="PIRSF" id="PIRSF017082">
    <property type="entry name" value="YflP"/>
    <property type="match status" value="1"/>
</dbReference>
<dbReference type="PANTHER" id="PTHR42928">
    <property type="entry name" value="TRICARBOXYLATE-BINDING PROTEIN"/>
    <property type="match status" value="1"/>
</dbReference>
<proteinExistence type="inferred from homology"/>
<sequence>MTRAPLIAAACLALLLPGGAYAQGPDNFPTKPVKLLVGYPPGGASDTISRLIGQELSKLNNQSFVIENRPGVGGMIAMGLVAKAPPDGYTLGLAVSGTLTTGPHLQANKLYDALNDFEPIGMVAKAPMVLLASPASGYDSVEAVIRDARKKPGQLMFASGAQAFELALQLFKSKADIDITTVSYQGGAPASIDVMSGRAQLMVDTIGAQHENIKAGKLKALAVLDSTRSPIAPDVPTMIEAGVKGYEALGWTALVAPRGTPPAVVQKLSAQLQQVLKMPQVKQKLDALGFEPWPGTPQFMQKTVVAEYAKWGDVVRTSGMSPK</sequence>
<comment type="similarity">
    <text evidence="1">Belongs to the UPF0065 (bug) family.</text>
</comment>
<protein>
    <recommendedName>
        <fullName evidence="5">Tripartite tricarboxylate transporter substrate binding protein</fullName>
    </recommendedName>
</protein>
<comment type="caution">
    <text evidence="3">The sequence shown here is derived from an EMBL/GenBank/DDBJ whole genome shotgun (WGS) entry which is preliminary data.</text>
</comment>
<evidence type="ECO:0000313" key="4">
    <source>
        <dbReference type="Proteomes" id="UP000706525"/>
    </source>
</evidence>